<dbReference type="OrthoDB" id="115809at2759"/>
<reference evidence="2" key="1">
    <citation type="submission" date="2017-03" db="EMBL/GenBank/DDBJ databases">
        <title>Phytopthora megakarya and P. palmivora, two closely related causual agents of cacao black pod achieved similar genome size and gene model numbers by different mechanisms.</title>
        <authorList>
            <person name="Ali S."/>
            <person name="Shao J."/>
            <person name="Larry D.J."/>
            <person name="Kronmiller B."/>
            <person name="Shen D."/>
            <person name="Strem M.D."/>
            <person name="Melnick R.L."/>
            <person name="Guiltinan M.J."/>
            <person name="Tyler B.M."/>
            <person name="Meinhardt L.W."/>
            <person name="Bailey B.A."/>
        </authorList>
    </citation>
    <scope>NUCLEOTIDE SEQUENCE [LARGE SCALE GENOMIC DNA]</scope>
    <source>
        <strain evidence="2">zdho120</strain>
    </source>
</reference>
<proteinExistence type="predicted"/>
<evidence type="ECO:0000313" key="1">
    <source>
        <dbReference type="EMBL" id="OWZ04670.1"/>
    </source>
</evidence>
<name>A0A225VJH8_9STRA</name>
<protein>
    <submittedName>
        <fullName evidence="1">Uncharacterized protein</fullName>
    </submittedName>
</protein>
<dbReference type="EMBL" id="NBNE01004839">
    <property type="protein sequence ID" value="OWZ04670.1"/>
    <property type="molecule type" value="Genomic_DNA"/>
</dbReference>
<gene>
    <name evidence="1" type="ORF">PHMEG_00023389</name>
</gene>
<dbReference type="Proteomes" id="UP000198211">
    <property type="component" value="Unassembled WGS sequence"/>
</dbReference>
<comment type="caution">
    <text evidence="1">The sequence shown here is derived from an EMBL/GenBank/DDBJ whole genome shotgun (WGS) entry which is preliminary data.</text>
</comment>
<accession>A0A225VJH8</accession>
<sequence>MCTKSSRTGPCKLQNGGPETPDFVTVAPVAPDPSSWAELGSMTRSFVDYCRVMCDSTTVQVAEALDQLISTMEGWKQCEIADLPILVRWIDSLLKHYRDAATQDIFHLTSTRAVAPSWFSISNPELHSLMITALAGRLRSAEVRTAGANPAPTRETIRSSFDRKIPSDVASEIPTQNGKEVCHYFLSKRGCKSQDPSKCTFKNRVHFWPDVITSRLRKYISSHLGGLRKPFQEA</sequence>
<evidence type="ECO:0000313" key="2">
    <source>
        <dbReference type="Proteomes" id="UP000198211"/>
    </source>
</evidence>
<dbReference type="AlphaFoldDB" id="A0A225VJH8"/>
<keyword evidence="2" id="KW-1185">Reference proteome</keyword>
<organism evidence="1 2">
    <name type="scientific">Phytophthora megakarya</name>
    <dbReference type="NCBI Taxonomy" id="4795"/>
    <lineage>
        <taxon>Eukaryota</taxon>
        <taxon>Sar</taxon>
        <taxon>Stramenopiles</taxon>
        <taxon>Oomycota</taxon>
        <taxon>Peronosporomycetes</taxon>
        <taxon>Peronosporales</taxon>
        <taxon>Peronosporaceae</taxon>
        <taxon>Phytophthora</taxon>
    </lineage>
</organism>